<name>A0A6J7G510_9ZZZZ</name>
<dbReference type="CDD" id="cd03467">
    <property type="entry name" value="Rieske"/>
    <property type="match status" value="1"/>
</dbReference>
<dbReference type="InterPro" id="IPR005805">
    <property type="entry name" value="Rieske_Fe-S_prot_C"/>
</dbReference>
<dbReference type="PROSITE" id="PS51296">
    <property type="entry name" value="RIESKE"/>
    <property type="match status" value="1"/>
</dbReference>
<dbReference type="AlphaFoldDB" id="A0A6J7G510"/>
<evidence type="ECO:0000256" key="1">
    <source>
        <dbReference type="ARBA" id="ARBA00022714"/>
    </source>
</evidence>
<feature type="compositionally biased region" description="Polar residues" evidence="7">
    <location>
        <begin position="30"/>
        <end position="48"/>
    </location>
</feature>
<dbReference type="PROSITE" id="PS51257">
    <property type="entry name" value="PROKAR_LIPOPROTEIN"/>
    <property type="match status" value="1"/>
</dbReference>
<organism evidence="9">
    <name type="scientific">freshwater metagenome</name>
    <dbReference type="NCBI Taxonomy" id="449393"/>
    <lineage>
        <taxon>unclassified sequences</taxon>
        <taxon>metagenomes</taxon>
        <taxon>ecological metagenomes</taxon>
    </lineage>
</organism>
<dbReference type="PANTHER" id="PTHR10134">
    <property type="entry name" value="CYTOCHROME B-C1 COMPLEX SUBUNIT RIESKE, MITOCHONDRIAL"/>
    <property type="match status" value="1"/>
</dbReference>
<evidence type="ECO:0000256" key="3">
    <source>
        <dbReference type="ARBA" id="ARBA00023004"/>
    </source>
</evidence>
<keyword evidence="4" id="KW-0411">Iron-sulfur</keyword>
<dbReference type="GO" id="GO:0051537">
    <property type="term" value="F:2 iron, 2 sulfur cluster binding"/>
    <property type="evidence" value="ECO:0007669"/>
    <property type="project" value="UniProtKB-KW"/>
</dbReference>
<evidence type="ECO:0000256" key="7">
    <source>
        <dbReference type="SAM" id="MobiDB-lite"/>
    </source>
</evidence>
<dbReference type="InterPro" id="IPR014349">
    <property type="entry name" value="Rieske_Fe-S_prot"/>
</dbReference>
<dbReference type="SUPFAM" id="SSF50022">
    <property type="entry name" value="ISP domain"/>
    <property type="match status" value="1"/>
</dbReference>
<dbReference type="EMBL" id="CAFBMR010000004">
    <property type="protein sequence ID" value="CAB4903422.1"/>
    <property type="molecule type" value="Genomic_DNA"/>
</dbReference>
<keyword evidence="2" id="KW-0479">Metal-binding</keyword>
<accession>A0A6J7G510</accession>
<evidence type="ECO:0000256" key="4">
    <source>
        <dbReference type="ARBA" id="ARBA00023014"/>
    </source>
</evidence>
<dbReference type="PRINTS" id="PR00162">
    <property type="entry name" value="RIESKE"/>
</dbReference>
<evidence type="ECO:0000256" key="2">
    <source>
        <dbReference type="ARBA" id="ARBA00022723"/>
    </source>
</evidence>
<protein>
    <submittedName>
        <fullName evidence="9">Unannotated protein</fullName>
    </submittedName>
</protein>
<reference evidence="9" key="1">
    <citation type="submission" date="2020-05" db="EMBL/GenBank/DDBJ databases">
        <authorList>
            <person name="Chiriac C."/>
            <person name="Salcher M."/>
            <person name="Ghai R."/>
            <person name="Kavagutti S V."/>
        </authorList>
    </citation>
    <scope>NUCLEOTIDE SEQUENCE</scope>
</reference>
<proteinExistence type="predicted"/>
<comment type="cofactor">
    <cofactor evidence="6">
        <name>[2Fe-2S] cluster</name>
        <dbReference type="ChEBI" id="CHEBI:190135"/>
    </cofactor>
</comment>
<dbReference type="GO" id="GO:0016020">
    <property type="term" value="C:membrane"/>
    <property type="evidence" value="ECO:0007669"/>
    <property type="project" value="InterPro"/>
</dbReference>
<evidence type="ECO:0000256" key="6">
    <source>
        <dbReference type="ARBA" id="ARBA00034078"/>
    </source>
</evidence>
<evidence type="ECO:0000313" key="9">
    <source>
        <dbReference type="EMBL" id="CAB4903422.1"/>
    </source>
</evidence>
<feature type="domain" description="Rieske" evidence="8">
    <location>
        <begin position="43"/>
        <end position="136"/>
    </location>
</feature>
<feature type="region of interest" description="Disordered" evidence="7">
    <location>
        <begin position="30"/>
        <end position="54"/>
    </location>
</feature>
<dbReference type="GO" id="GO:0046872">
    <property type="term" value="F:metal ion binding"/>
    <property type="evidence" value="ECO:0007669"/>
    <property type="project" value="UniProtKB-KW"/>
</dbReference>
<dbReference type="Gene3D" id="2.102.10.10">
    <property type="entry name" value="Rieske [2Fe-2S] iron-sulphur domain"/>
    <property type="match status" value="1"/>
</dbReference>
<dbReference type="PROSITE" id="PS51318">
    <property type="entry name" value="TAT"/>
    <property type="match status" value="1"/>
</dbReference>
<dbReference type="InterPro" id="IPR036922">
    <property type="entry name" value="Rieske_2Fe-2S_sf"/>
</dbReference>
<keyword evidence="5" id="KW-1015">Disulfide bond</keyword>
<evidence type="ECO:0000256" key="5">
    <source>
        <dbReference type="ARBA" id="ARBA00023157"/>
    </source>
</evidence>
<dbReference type="InterPro" id="IPR017941">
    <property type="entry name" value="Rieske_2Fe-2S"/>
</dbReference>
<gene>
    <name evidence="9" type="ORF">UFOPK3610_00267</name>
</gene>
<dbReference type="InterPro" id="IPR006311">
    <property type="entry name" value="TAT_signal"/>
</dbReference>
<keyword evidence="1" id="KW-0001">2Fe-2S</keyword>
<evidence type="ECO:0000259" key="8">
    <source>
        <dbReference type="PROSITE" id="PS51296"/>
    </source>
</evidence>
<dbReference type="Pfam" id="PF00355">
    <property type="entry name" value="Rieske"/>
    <property type="match status" value="1"/>
</dbReference>
<sequence length="137" mass="13462">MTNTSRRAVLVAGGAIGVAGALAACGSSNGMATTSGTPSPAQPTTLGPSTEVPLSGGKVYEKEQVVVTQPAQGEFKAFSAVCPHQGCLVAGVSDNVIVCPCHGSLFNASTGDVEQGPAVRGLAPVAVKDLNGTLVLG</sequence>
<keyword evidence="3" id="KW-0408">Iron</keyword>